<accession>A0A1S8X5J8</accession>
<sequence length="2014" mass="219026">MTNFKIRAILQGTVKYRDGKKFVRLPDNIAFMFQWKRRYCLLALSPGTSDALHLYVTKSYDEFAPYRNSRCLVDMEPPIQKGYVYQRSTISNEPSHKPLERESCNSFSQPRIHDAPKPLVNTAAHSCLLAAEATTKGLSLATNLATRLNAPVPIDEITGFESGCHLDKESNVIVLIGISSVHIIALEAFDEMFRWAGAMTQIMTDSQFRVTLRKSSEGSKLPQGTQGSLHVQHWRLCLIGEPLAGCKFICSWKLDSIEKAYTMTLPATNVCLVKSGTAESHGPKWSFSGDVSQRTSVASLSGFTGHMTSASVGSQPPKPKQSFILEASNSAGKGRGTHTFELEGGSLVELTTVIEQFMARRYYPDRDTLRESATKDPFPASVAVTRRGLTLDPNVQSSAVTSLQAPQPHLSSSPDGWGSRHSVSPAQNFARTQQQMTAQPSPLSMPTGFAASGANIWTGLDTNVYRRSAQTLPSNRFAKPSGFYSNLIPCASSLSPPDFLTGADNHTENSTVHLRTKTTGFDCPQAPFYNFSQRSTEPAVDYGIPFEEVMEVCDTSHVTSMNHTSTLANARDTSTITSSLSRKSFTPRSIASCAPSVRTPLSGYGEMDDETQVARVAAGLIIPKILASPLTQTTGRLKRPVVSNEPPLLSSKGLLRRVECEATEASVTHPDQFRGSTLESNPCYTSPRIPDPRSLPTSNQMPRHKPSTRPVGRRSEVATKNATSKNVAGRPESDVQNHELSPVCCFTQHGVFTADEDLWDAEQCDPSRGDLTDSALQHPPVQSKSNQQVLPVASNPKLLSSKDLAIVCQWCGRKKGVSDNAGYQVYRHRCQQYRVCWCHTYVGRSLSADALLLLDIIVSDQYERFLSLYQNSLLNDRSERPSEEMKFPFEPVRTQPMTCPPRYSISLTSRQLMSKTCGAIRWKQLHRLFHRKQSKSHDNIDRECNCLGSTDIDKKPVFSSSMTEAELGFDACPSDLDFKPQSADPHKRPDADPQADGRPSSLKSPPRLSIRCPRHGLLFYPPLVRSSVNSPIHLPLCSRCRKRKRHRAYPPPDCTNSTKAEVSYAVPAHRFPAVTVPSVSAALRTFVHLRQKSRESGPSVAKIGSSRKIAVGMRDSHTRSAITQPVPEGVEFEVQRSFKIIFAISLTQPSVHSTQSPVDACPPRPSARPQLCLQHRYLCDNRLHCHRSAHSALSLTSLPCSEPALSGPRIPFGCMSEFDTRSSRSSLSSLLTFRSISGSSSLISACHGRKLTVDSSSQQHLEGTGRGLQRDTRDLSEEIGNCSLCDDELSSGSISACYEDPYSSHERRMVEPFRTESTAKNFDVPQSPLHTRPRHSDLKNRTCNQDCGTVVGHDNVHFPWGRGTRSWSQSKSGPYPKLSDQVNPAAGDHASLCFASSGVSSNCHSCIPDTSPTIQPAQRANTLPSTKVFRSNSERKPSDPKVAHSSEDASASKCRLSKDSKTLSRAMQPGIGLDRFLPRFARRGCHTRYNTANIASNAPDPVQLSRKLSSQSDLGLVSHSLDDFGGTAPGSARPFTEPTSYCNITPVQHSSTNYRLELPKHESTQSAKIPTLRSHQSESSETNSNLYVNLSVAVSRPSGHSSSGRGTKQLLQNVRQSVVSSRKGVTSTNTTEPSLQSSSLPSTASVTESRPVRTSCGHVRHPSVLEGGFPPSSVVTDDQVYTLNLSVGIGSSDLSNLPAEVRDPSRNYAMVDLRPSPASSSHVHTELTVSSVHQAQHHALRFDELTSTASSTGSTIAFSNSTSTGSDCTNDAATLTSDTVGNYAAVYPVTTSSSEQTESDNLFTSMSGMCPKQASRRRHSHSLSSAISEAPLLNYVDVITSTAPFISSDSSRRVDPTTLSDPSGSSIPEHTDSLSSSSGLGGIASQSITPPLAPGGSASFGDIFTSRSMTSSATSSGEGAAVDHGFHSCSPPDSSCVAYTQIDISRTMALEQLSGDIEQENVHISSSKQSGTGAQSHPWGSSKTDRSASVRKTLSRPIRSIRRGNQKKTGGFFS</sequence>
<feature type="compositionally biased region" description="Polar residues" evidence="1">
    <location>
        <begin position="1609"/>
        <end position="1629"/>
    </location>
</feature>
<feature type="region of interest" description="Disordered" evidence="1">
    <location>
        <begin position="978"/>
        <end position="1008"/>
    </location>
</feature>
<feature type="region of interest" description="Disordered" evidence="1">
    <location>
        <begin position="1560"/>
        <end position="1654"/>
    </location>
</feature>
<feature type="compositionally biased region" description="Low complexity" evidence="1">
    <location>
        <begin position="1591"/>
        <end position="1606"/>
    </location>
</feature>
<feature type="compositionally biased region" description="Polar residues" evidence="1">
    <location>
        <begin position="397"/>
        <end position="414"/>
    </location>
</feature>
<feature type="region of interest" description="Disordered" evidence="1">
    <location>
        <begin position="1316"/>
        <end position="1337"/>
    </location>
</feature>
<feature type="compositionally biased region" description="Basic and acidic residues" evidence="1">
    <location>
        <begin position="1432"/>
        <end position="1447"/>
    </location>
</feature>
<feature type="region of interest" description="Disordered" evidence="1">
    <location>
        <begin position="1791"/>
        <end position="1822"/>
    </location>
</feature>
<feature type="region of interest" description="Disordered" evidence="1">
    <location>
        <begin position="671"/>
        <end position="735"/>
    </location>
</feature>
<feature type="region of interest" description="Disordered" evidence="1">
    <location>
        <begin position="1847"/>
        <end position="1894"/>
    </location>
</feature>
<evidence type="ECO:0000256" key="1">
    <source>
        <dbReference type="SAM" id="MobiDB-lite"/>
    </source>
</evidence>
<keyword evidence="3" id="KW-1185">Reference proteome</keyword>
<protein>
    <recommendedName>
        <fullName evidence="4">IRS-type PTB domain-containing protein</fullName>
    </recommendedName>
</protein>
<feature type="region of interest" description="Disordered" evidence="1">
    <location>
        <begin position="1959"/>
        <end position="2014"/>
    </location>
</feature>
<feature type="region of interest" description="Disordered" evidence="1">
    <location>
        <begin position="1409"/>
        <end position="1460"/>
    </location>
</feature>
<name>A0A1S8X5J8_OPIVI</name>
<evidence type="ECO:0008006" key="4">
    <source>
        <dbReference type="Google" id="ProtNLM"/>
    </source>
</evidence>
<feature type="compositionally biased region" description="Polar residues" evidence="1">
    <location>
        <begin position="1791"/>
        <end position="1807"/>
    </location>
</feature>
<evidence type="ECO:0000313" key="2">
    <source>
        <dbReference type="EMBL" id="OON22005.1"/>
    </source>
</evidence>
<reference evidence="2 3" key="1">
    <citation type="submission" date="2015-03" db="EMBL/GenBank/DDBJ databases">
        <title>Draft genome of the nematode, Opisthorchis viverrini.</title>
        <authorList>
            <person name="Mitreva M."/>
        </authorList>
    </citation>
    <scope>NUCLEOTIDE SEQUENCE [LARGE SCALE GENOMIC DNA]</scope>
    <source>
        <strain evidence="2">Khon Kaen</strain>
    </source>
</reference>
<dbReference type="Gene3D" id="2.30.29.30">
    <property type="entry name" value="Pleckstrin-homology domain (PH domain)/Phosphotyrosine-binding domain (PTB)"/>
    <property type="match status" value="1"/>
</dbReference>
<feature type="region of interest" description="Disordered" evidence="1">
    <location>
        <begin position="397"/>
        <end position="423"/>
    </location>
</feature>
<dbReference type="EMBL" id="KV891918">
    <property type="protein sequence ID" value="OON22005.1"/>
    <property type="molecule type" value="Genomic_DNA"/>
</dbReference>
<dbReference type="Proteomes" id="UP000243686">
    <property type="component" value="Unassembled WGS sequence"/>
</dbReference>
<feature type="compositionally biased region" description="Polar residues" evidence="1">
    <location>
        <begin position="674"/>
        <end position="684"/>
    </location>
</feature>
<organism evidence="2 3">
    <name type="scientific">Opisthorchis viverrini</name>
    <name type="common">Southeast Asian liver fluke</name>
    <dbReference type="NCBI Taxonomy" id="6198"/>
    <lineage>
        <taxon>Eukaryota</taxon>
        <taxon>Metazoa</taxon>
        <taxon>Spiralia</taxon>
        <taxon>Lophotrochozoa</taxon>
        <taxon>Platyhelminthes</taxon>
        <taxon>Trematoda</taxon>
        <taxon>Digenea</taxon>
        <taxon>Opisthorchiida</taxon>
        <taxon>Opisthorchiata</taxon>
        <taxon>Opisthorchiidae</taxon>
        <taxon>Opisthorchis</taxon>
    </lineage>
</organism>
<gene>
    <name evidence="2" type="ORF">X801_02095</name>
</gene>
<feature type="compositionally biased region" description="Low complexity" evidence="1">
    <location>
        <begin position="1630"/>
        <end position="1649"/>
    </location>
</feature>
<evidence type="ECO:0000313" key="3">
    <source>
        <dbReference type="Proteomes" id="UP000243686"/>
    </source>
</evidence>
<feature type="compositionally biased region" description="Low complexity" evidence="1">
    <location>
        <begin position="998"/>
        <end position="1008"/>
    </location>
</feature>
<feature type="compositionally biased region" description="Polar residues" evidence="1">
    <location>
        <begin position="1962"/>
        <end position="1982"/>
    </location>
</feature>
<feature type="compositionally biased region" description="Polar residues" evidence="1">
    <location>
        <begin position="1857"/>
        <end position="1868"/>
    </location>
</feature>
<feature type="compositionally biased region" description="Polar residues" evidence="1">
    <location>
        <begin position="1409"/>
        <end position="1431"/>
    </location>
</feature>
<feature type="compositionally biased region" description="Polar residues" evidence="1">
    <location>
        <begin position="1564"/>
        <end position="1588"/>
    </location>
</feature>
<dbReference type="InterPro" id="IPR011993">
    <property type="entry name" value="PH-like_dom_sf"/>
</dbReference>
<proteinExistence type="predicted"/>